<accession>A0AAX3MZG6</accession>
<dbReference type="EMBL" id="CP118101">
    <property type="protein sequence ID" value="WDH82448.1"/>
    <property type="molecule type" value="Genomic_DNA"/>
</dbReference>
<dbReference type="Pfam" id="PF00583">
    <property type="entry name" value="Acetyltransf_1"/>
    <property type="match status" value="1"/>
</dbReference>
<feature type="domain" description="N-acetyltransferase" evidence="1">
    <location>
        <begin position="17"/>
        <end position="218"/>
    </location>
</feature>
<name>A0AAX3MZG6_9BACL</name>
<organism evidence="2 4">
    <name type="scientific">Paenibacillus urinalis</name>
    <dbReference type="NCBI Taxonomy" id="521520"/>
    <lineage>
        <taxon>Bacteria</taxon>
        <taxon>Bacillati</taxon>
        <taxon>Bacillota</taxon>
        <taxon>Bacilli</taxon>
        <taxon>Bacillales</taxon>
        <taxon>Paenibacillaceae</taxon>
        <taxon>Paenibacillus</taxon>
    </lineage>
</organism>
<dbReference type="Proteomes" id="UP001220962">
    <property type="component" value="Chromosome"/>
</dbReference>
<protein>
    <submittedName>
        <fullName evidence="2">GNAT family N-acetyltransferase</fullName>
        <ecNumber evidence="2">2.3.1.-</ecNumber>
    </submittedName>
</protein>
<evidence type="ECO:0000313" key="3">
    <source>
        <dbReference type="EMBL" id="WDI02196.1"/>
    </source>
</evidence>
<dbReference type="InterPro" id="IPR016181">
    <property type="entry name" value="Acyl_CoA_acyltransferase"/>
</dbReference>
<evidence type="ECO:0000259" key="1">
    <source>
        <dbReference type="PROSITE" id="PS51186"/>
    </source>
</evidence>
<dbReference type="InterPro" id="IPR000182">
    <property type="entry name" value="GNAT_dom"/>
</dbReference>
<keyword evidence="2" id="KW-0808">Transferase</keyword>
<dbReference type="GO" id="GO:0016747">
    <property type="term" value="F:acyltransferase activity, transferring groups other than amino-acyl groups"/>
    <property type="evidence" value="ECO:0007669"/>
    <property type="project" value="InterPro"/>
</dbReference>
<dbReference type="EMBL" id="CP118108">
    <property type="protein sequence ID" value="WDI02196.1"/>
    <property type="molecule type" value="Genomic_DNA"/>
</dbReference>
<evidence type="ECO:0000313" key="4">
    <source>
        <dbReference type="Proteomes" id="UP001220962"/>
    </source>
</evidence>
<dbReference type="EC" id="2.3.1.-" evidence="2"/>
<proteinExistence type="predicted"/>
<evidence type="ECO:0000313" key="5">
    <source>
        <dbReference type="Proteomes" id="UP001221519"/>
    </source>
</evidence>
<keyword evidence="5" id="KW-1185">Reference proteome</keyword>
<dbReference type="AlphaFoldDB" id="A0AAX3MZG6"/>
<dbReference type="PROSITE" id="PS51186">
    <property type="entry name" value="GNAT"/>
    <property type="match status" value="1"/>
</dbReference>
<dbReference type="SUPFAM" id="SSF55729">
    <property type="entry name" value="Acyl-CoA N-acyltransferases (Nat)"/>
    <property type="match status" value="1"/>
</dbReference>
<sequence>MYHKEMYILSEGKPVPVVIRNYTETDFDELIAIQAECFPPPFPPELWWSREQLSSHITLFPQGALTVEVDGILAGSMTGLRTMFDPAHPEHTWAEATDEGYIRNHQPDGDTLYVVDISVRPAYRKLGIGQLLMQSMYHVVIQEGALRLLGGGRMPGYHTAADKMSAAEYLSAVTCGELRDPVISFLLRCGRTPVAVAENYLDDEESCHYGALMEWRNPFK</sequence>
<evidence type="ECO:0000313" key="2">
    <source>
        <dbReference type="EMBL" id="WDH82448.1"/>
    </source>
</evidence>
<dbReference type="Gene3D" id="3.40.630.30">
    <property type="match status" value="1"/>
</dbReference>
<dbReference type="RefSeq" id="WP_274337710.1">
    <property type="nucleotide sequence ID" value="NZ_CP118101.1"/>
</dbReference>
<gene>
    <name evidence="2" type="ORF">PUW23_23885</name>
    <name evidence="3" type="ORF">PUW25_23880</name>
</gene>
<dbReference type="CDD" id="cd04301">
    <property type="entry name" value="NAT_SF"/>
    <property type="match status" value="1"/>
</dbReference>
<reference evidence="2 5" key="1">
    <citation type="submission" date="2023-02" db="EMBL/GenBank/DDBJ databases">
        <title>Pathogen: clinical or host-associated sample.</title>
        <authorList>
            <person name="Hergert J."/>
            <person name="Casey R."/>
            <person name="Wagner J."/>
            <person name="Young E.L."/>
            <person name="Oakeson K.F."/>
        </authorList>
    </citation>
    <scope>NUCLEOTIDE SEQUENCE</scope>
    <source>
        <strain evidence="3 5">2022CK-00829</strain>
        <strain evidence="2">2022CK-00830</strain>
    </source>
</reference>
<keyword evidence="2" id="KW-0012">Acyltransferase</keyword>
<dbReference type="Proteomes" id="UP001221519">
    <property type="component" value="Chromosome"/>
</dbReference>